<evidence type="ECO:0000256" key="5">
    <source>
        <dbReference type="ARBA" id="ARBA00023180"/>
    </source>
</evidence>
<evidence type="ECO:0000256" key="2">
    <source>
        <dbReference type="ARBA" id="ARBA00022676"/>
    </source>
</evidence>
<proteinExistence type="predicted"/>
<keyword evidence="2" id="KW-0328">Glycosyltransferase</keyword>
<dbReference type="InterPro" id="IPR044174">
    <property type="entry name" value="BC10-like"/>
</dbReference>
<keyword evidence="7" id="KW-1185">Reference proteome</keyword>
<dbReference type="Proteomes" id="UP000796880">
    <property type="component" value="Unassembled WGS sequence"/>
</dbReference>
<name>A0A8K0H7G5_9ROSA</name>
<comment type="caution">
    <text evidence="6">The sequence shown here is derived from an EMBL/GenBank/DDBJ whole genome shotgun (WGS) entry which is preliminary data.</text>
</comment>
<evidence type="ECO:0000313" key="7">
    <source>
        <dbReference type="Proteomes" id="UP000796880"/>
    </source>
</evidence>
<comment type="subcellular location">
    <subcellularLocation>
        <location evidence="1">Membrane</location>
        <topology evidence="1">Single-pass type II membrane protein</topology>
    </subcellularLocation>
</comment>
<evidence type="ECO:0000256" key="4">
    <source>
        <dbReference type="ARBA" id="ARBA00023136"/>
    </source>
</evidence>
<dbReference type="InterPro" id="IPR003406">
    <property type="entry name" value="Glyco_trans_14"/>
</dbReference>
<dbReference type="PANTHER" id="PTHR31042:SF149">
    <property type="entry name" value="CORE-2_I-BRANCHING ENZYME"/>
    <property type="match status" value="1"/>
</dbReference>
<dbReference type="EMBL" id="VOIH02000005">
    <property type="protein sequence ID" value="KAF3447331.1"/>
    <property type="molecule type" value="Genomic_DNA"/>
</dbReference>
<accession>A0A8K0H7G5</accession>
<dbReference type="Pfam" id="PF02485">
    <property type="entry name" value="Branch"/>
    <property type="match status" value="2"/>
</dbReference>
<sequence>MDYSLGFFRQHFLVGVYIYPAGSSAACFIFSSEGCNAFNNPRLVNLRPLTDDEIASDVVIKEILKTPPVQTRTPKIAFMFLTPGSLPFEKLWEKFFYGHEDRFTVYVHASRKDQYTLLLIDLHLDCIDTFHFIESCVPVHNFDYVYNYLMFTNVSFIDCFIDPGPHGNGRYSEHMLPEVQKQDFRKGSQWFSVKRQHAIVIMADSLYHMKFRLYCRPNMDGRNCYSDEHYLPTFSWSVYNIKPCPIRCHRFSTPRTTIDMVCILQLKDPEGIANWSVTHVDWSEGKWHQNHIELKILLMSSSRTSRPLMRVCTSQVMQRYTDFLSKTKRD</sequence>
<keyword evidence="5" id="KW-0325">Glycoprotein</keyword>
<reference evidence="6" key="1">
    <citation type="submission" date="2020-03" db="EMBL/GenBank/DDBJ databases">
        <title>A high-quality chromosome-level genome assembly of a woody plant with both climbing and erect habits, Rhamnella rubrinervis.</title>
        <authorList>
            <person name="Lu Z."/>
            <person name="Yang Y."/>
            <person name="Zhu X."/>
            <person name="Sun Y."/>
        </authorList>
    </citation>
    <scope>NUCLEOTIDE SEQUENCE</scope>
    <source>
        <strain evidence="6">BYM</strain>
        <tissue evidence="6">Leaf</tissue>
    </source>
</reference>
<evidence type="ECO:0000313" key="6">
    <source>
        <dbReference type="EMBL" id="KAF3447331.1"/>
    </source>
</evidence>
<dbReference type="GO" id="GO:0016020">
    <property type="term" value="C:membrane"/>
    <property type="evidence" value="ECO:0007669"/>
    <property type="project" value="UniProtKB-SubCell"/>
</dbReference>
<dbReference type="OrthoDB" id="191334at2759"/>
<dbReference type="GO" id="GO:0016757">
    <property type="term" value="F:glycosyltransferase activity"/>
    <property type="evidence" value="ECO:0007669"/>
    <property type="project" value="UniProtKB-KW"/>
</dbReference>
<protein>
    <submittedName>
        <fullName evidence="6">Uncharacterized protein</fullName>
    </submittedName>
</protein>
<gene>
    <name evidence="6" type="ORF">FNV43_RR12517</name>
</gene>
<dbReference type="AlphaFoldDB" id="A0A8K0H7G5"/>
<organism evidence="6 7">
    <name type="scientific">Rhamnella rubrinervis</name>
    <dbReference type="NCBI Taxonomy" id="2594499"/>
    <lineage>
        <taxon>Eukaryota</taxon>
        <taxon>Viridiplantae</taxon>
        <taxon>Streptophyta</taxon>
        <taxon>Embryophyta</taxon>
        <taxon>Tracheophyta</taxon>
        <taxon>Spermatophyta</taxon>
        <taxon>Magnoliopsida</taxon>
        <taxon>eudicotyledons</taxon>
        <taxon>Gunneridae</taxon>
        <taxon>Pentapetalae</taxon>
        <taxon>rosids</taxon>
        <taxon>fabids</taxon>
        <taxon>Rosales</taxon>
        <taxon>Rhamnaceae</taxon>
        <taxon>rhamnoid group</taxon>
        <taxon>Rhamneae</taxon>
        <taxon>Rhamnella</taxon>
    </lineage>
</organism>
<evidence type="ECO:0000256" key="1">
    <source>
        <dbReference type="ARBA" id="ARBA00004606"/>
    </source>
</evidence>
<keyword evidence="4" id="KW-0472">Membrane</keyword>
<keyword evidence="3" id="KW-0808">Transferase</keyword>
<dbReference type="PANTHER" id="PTHR31042">
    <property type="entry name" value="CORE-2/I-BRANCHING BETA-1,6-N-ACETYLGLUCOSAMINYLTRANSFERASE FAMILY PROTEIN-RELATED"/>
    <property type="match status" value="1"/>
</dbReference>
<evidence type="ECO:0000256" key="3">
    <source>
        <dbReference type="ARBA" id="ARBA00022679"/>
    </source>
</evidence>